<dbReference type="GO" id="GO:0006808">
    <property type="term" value="P:regulation of nitrogen utilization"/>
    <property type="evidence" value="ECO:0007669"/>
    <property type="project" value="UniProtKB-UniRule"/>
</dbReference>
<dbReference type="InterPro" id="IPR013546">
    <property type="entry name" value="PII_UdlTrfase/GS_AdlTrfase"/>
</dbReference>
<proteinExistence type="inferred from homology"/>
<dbReference type="InterPro" id="IPR043519">
    <property type="entry name" value="NT_sf"/>
</dbReference>
<dbReference type="SUPFAM" id="SSF55021">
    <property type="entry name" value="ACT-like"/>
    <property type="match status" value="2"/>
</dbReference>
<evidence type="ECO:0000256" key="4">
    <source>
        <dbReference type="ARBA" id="ARBA00022801"/>
    </source>
</evidence>
<keyword evidence="11" id="KW-1185">Reference proteome</keyword>
<gene>
    <name evidence="7" type="primary">glnD</name>
    <name evidence="10" type="ORF">GH723_15720</name>
</gene>
<comment type="catalytic activity">
    <reaction evidence="7">
        <text>[protein-PII]-uridylyl-L-tyrosine + H2O = [protein-PII]-L-tyrosine + UMP + H(+)</text>
        <dbReference type="Rhea" id="RHEA:48600"/>
        <dbReference type="Rhea" id="RHEA-COMP:12147"/>
        <dbReference type="Rhea" id="RHEA-COMP:12148"/>
        <dbReference type="ChEBI" id="CHEBI:15377"/>
        <dbReference type="ChEBI" id="CHEBI:15378"/>
        <dbReference type="ChEBI" id="CHEBI:46858"/>
        <dbReference type="ChEBI" id="CHEBI:57865"/>
        <dbReference type="ChEBI" id="CHEBI:90602"/>
    </reaction>
</comment>
<dbReference type="CDD" id="cd04899">
    <property type="entry name" value="ACT_ACR-UUR-like_2"/>
    <property type="match status" value="1"/>
</dbReference>
<dbReference type="SUPFAM" id="SSF109604">
    <property type="entry name" value="HD-domain/PDEase-like"/>
    <property type="match status" value="1"/>
</dbReference>
<dbReference type="EC" id="3.1.4.-" evidence="7"/>
<accession>A0A5Q2RPB6</accession>
<dbReference type="HAMAP" id="MF_00277">
    <property type="entry name" value="PII_uridylyl_transf"/>
    <property type="match status" value="1"/>
</dbReference>
<feature type="domain" description="HD" evidence="9">
    <location>
        <begin position="405"/>
        <end position="528"/>
    </location>
</feature>
<reference evidence="10 11" key="1">
    <citation type="submission" date="2019-11" db="EMBL/GenBank/DDBJ databases">
        <authorList>
            <person name="He Y."/>
        </authorList>
    </citation>
    <scope>NUCLEOTIDE SEQUENCE [LARGE SCALE GENOMIC DNA]</scope>
    <source>
        <strain evidence="10 11">SCSIO 58843</strain>
    </source>
</reference>
<dbReference type="InterPro" id="IPR003607">
    <property type="entry name" value="HD/PDEase_dom"/>
</dbReference>
<dbReference type="NCBIfam" id="NF002895">
    <property type="entry name" value="PRK03381.1"/>
    <property type="match status" value="1"/>
</dbReference>
<evidence type="ECO:0000256" key="6">
    <source>
        <dbReference type="ARBA" id="ARBA00023268"/>
    </source>
</evidence>
<evidence type="ECO:0000313" key="10">
    <source>
        <dbReference type="EMBL" id="QGG96431.1"/>
    </source>
</evidence>
<dbReference type="PROSITE" id="PS51831">
    <property type="entry name" value="HD"/>
    <property type="match status" value="1"/>
</dbReference>
<dbReference type="PANTHER" id="PTHR47320">
    <property type="entry name" value="BIFUNCTIONAL URIDYLYLTRANSFERASE/URIDYLYL-REMOVING ENZYME"/>
    <property type="match status" value="1"/>
</dbReference>
<evidence type="ECO:0000256" key="3">
    <source>
        <dbReference type="ARBA" id="ARBA00022737"/>
    </source>
</evidence>
<evidence type="ECO:0000256" key="2">
    <source>
        <dbReference type="ARBA" id="ARBA00022695"/>
    </source>
</evidence>
<keyword evidence="3" id="KW-0677">Repeat</keyword>
<dbReference type="InterPro" id="IPR006674">
    <property type="entry name" value="HD_domain"/>
</dbReference>
<dbReference type="SMART" id="SM00471">
    <property type="entry name" value="HDc"/>
    <property type="match status" value="1"/>
</dbReference>
<comment type="domain">
    <text evidence="7">Has four distinct domains: an N-terminal nucleotidyltransferase (NT) domain responsible for UTase activity, a central HD domain that encodes UR activity, and two C-terminal ACT domains that seem to have a role in glutamine sensing.</text>
</comment>
<dbReference type="Pfam" id="PF08335">
    <property type="entry name" value="GlnD_UR_UTase"/>
    <property type="match status" value="1"/>
</dbReference>
<evidence type="ECO:0000259" key="9">
    <source>
        <dbReference type="PROSITE" id="PS51831"/>
    </source>
</evidence>
<comment type="catalytic activity">
    <reaction evidence="7">
        <text>[protein-PII]-L-tyrosine + UTP = [protein-PII]-uridylyl-L-tyrosine + diphosphate</text>
        <dbReference type="Rhea" id="RHEA:13673"/>
        <dbReference type="Rhea" id="RHEA-COMP:12147"/>
        <dbReference type="Rhea" id="RHEA-COMP:12148"/>
        <dbReference type="ChEBI" id="CHEBI:33019"/>
        <dbReference type="ChEBI" id="CHEBI:46398"/>
        <dbReference type="ChEBI" id="CHEBI:46858"/>
        <dbReference type="ChEBI" id="CHEBI:90602"/>
        <dbReference type="EC" id="2.7.7.59"/>
    </reaction>
</comment>
<organism evidence="10 11">
    <name type="scientific">Actinomarinicola tropica</name>
    <dbReference type="NCBI Taxonomy" id="2789776"/>
    <lineage>
        <taxon>Bacteria</taxon>
        <taxon>Bacillati</taxon>
        <taxon>Actinomycetota</taxon>
        <taxon>Acidimicrobiia</taxon>
        <taxon>Acidimicrobiales</taxon>
        <taxon>Iamiaceae</taxon>
        <taxon>Actinomarinicola</taxon>
    </lineage>
</organism>
<sequence>MANKAELIADERLVGVDLCTALSAWADAWLAQLFAAATAEADPGGLALVAVGGYGRGELSPQSDLDVLLVHDPSVAADAVSQVAEGIWYPIWDAGVKLGHAVRTVDEAVSLASGDLDTATSLLDCRHVAGDTRLTTELSDAAVERWRKKRRRRLAELSRSVSARHEGAGEVAFLLEPDLKGGRGGLRDVHALRWAQAAGATLPDGDASELAADYETLLAVRVELHRRTRRPGDVLLLEEQDAIAAAFGVDADELMRRVATAARAIAWRSDAAWRAIDAEVGRSFGRTSRAQPLGDGLVLRGDTVHLAEDVDLADASLPLRAAAAAAGSAAVIDRTVLERLATCPPLPEPWPDAARAALVDLLAAGHAAIPTVEALDHHGIWTRVLPEWEAVHSKPQRNAYHRFTVDRHLLEAAANAAALVDRVDRRDLLLVGTLLHDIGKGRPGDHTEVGIEMVQEIGSRMGFPPADVDDLVQMVRHHLLLPDVATRRDLDDEGTLRLVADAVGSGRVLSLLHALTEADSLATGPAAWGDWKAGLVAQLVERAGHLIGGGEAQEVTGDGFPSAEHRALMATGQRHVLIEDDVLTVVDVDRPGLFSRVAGVLALHGAGILAASAHSAAGGAVAVFRVVRPARRELPWDRISADLDRALDGRLAVSARLAERIGTYRLPRPRRAHPVANKVVVDNDVSVAATVVEVHTEDRMGVLYRITAAIAELGLDIRSARVQTLGEEVVDAFYLLDPQGRKLTDRYALEAVEVAVLHALDTAP</sequence>
<dbReference type="SUPFAM" id="SSF81301">
    <property type="entry name" value="Nucleotidyltransferase"/>
    <property type="match status" value="1"/>
</dbReference>
<comment type="activity regulation">
    <text evidence="7">Uridylyltransferase (UTase) activity is inhibited by glutamine, while glutamine activates uridylyl-removing (UR) activity.</text>
</comment>
<dbReference type="Proteomes" id="UP000334019">
    <property type="component" value="Chromosome"/>
</dbReference>
<keyword evidence="2 7" id="KW-0548">Nucleotidyltransferase</keyword>
<name>A0A5Q2RPB6_9ACTN</name>
<dbReference type="KEGG" id="atq:GH723_15720"/>
<dbReference type="GO" id="GO:0008081">
    <property type="term" value="F:phosphoric diester hydrolase activity"/>
    <property type="evidence" value="ECO:0007669"/>
    <property type="project" value="UniProtKB-UniRule"/>
</dbReference>
<protein>
    <recommendedName>
        <fullName evidence="7">Bifunctional uridylyltransferase/uridylyl-removing enzyme</fullName>
        <shortName evidence="7">UTase/UR</shortName>
    </recommendedName>
    <alternativeName>
        <fullName evidence="7">Bifunctional [protein-PII] modification enzyme</fullName>
    </alternativeName>
    <alternativeName>
        <fullName evidence="7">Bifunctional nitrogen sensor protein</fullName>
    </alternativeName>
    <domain>
        <recommendedName>
            <fullName evidence="7">[Protein-PII] uridylyltransferase</fullName>
            <shortName evidence="7">PII uridylyltransferase</shortName>
            <shortName evidence="7">UTase</shortName>
            <ecNumber evidence="7">2.7.7.59</ecNumber>
        </recommendedName>
    </domain>
    <domain>
        <recommendedName>
            <fullName evidence="7">[Protein-PII]-UMP uridylyl-removing enzyme</fullName>
            <shortName evidence="7">UR</shortName>
            <ecNumber evidence="7">3.1.4.-</ecNumber>
        </recommendedName>
    </domain>
</protein>
<dbReference type="Gene3D" id="3.30.460.10">
    <property type="entry name" value="Beta Polymerase, domain 2"/>
    <property type="match status" value="1"/>
</dbReference>
<dbReference type="GO" id="GO:0008773">
    <property type="term" value="F:[protein-PII] uridylyltransferase activity"/>
    <property type="evidence" value="ECO:0007669"/>
    <property type="project" value="UniProtKB-UniRule"/>
</dbReference>
<dbReference type="AlphaFoldDB" id="A0A5Q2RPB6"/>
<dbReference type="InterPro" id="IPR002934">
    <property type="entry name" value="Polymerase_NTP_transf_dom"/>
</dbReference>
<dbReference type="Gene3D" id="3.30.70.260">
    <property type="match status" value="2"/>
</dbReference>
<dbReference type="Pfam" id="PF01966">
    <property type="entry name" value="HD"/>
    <property type="match status" value="1"/>
</dbReference>
<keyword evidence="5 7" id="KW-0460">Magnesium</keyword>
<dbReference type="PROSITE" id="PS51671">
    <property type="entry name" value="ACT"/>
    <property type="match status" value="2"/>
</dbReference>
<dbReference type="PIRSF" id="PIRSF006288">
    <property type="entry name" value="PII_uridyltransf"/>
    <property type="match status" value="1"/>
</dbReference>
<dbReference type="Pfam" id="PF01909">
    <property type="entry name" value="NTP_transf_2"/>
    <property type="match status" value="1"/>
</dbReference>
<keyword evidence="1 7" id="KW-0808">Transferase</keyword>
<dbReference type="Pfam" id="PF01842">
    <property type="entry name" value="ACT"/>
    <property type="match status" value="1"/>
</dbReference>
<evidence type="ECO:0000313" key="11">
    <source>
        <dbReference type="Proteomes" id="UP000334019"/>
    </source>
</evidence>
<evidence type="ECO:0000256" key="7">
    <source>
        <dbReference type="HAMAP-Rule" id="MF_00277"/>
    </source>
</evidence>
<feature type="region of interest" description="Uridylyltransferase" evidence="7">
    <location>
        <begin position="1"/>
        <end position="292"/>
    </location>
</feature>
<keyword evidence="6 7" id="KW-0511">Multifunctional enzyme</keyword>
<dbReference type="SUPFAM" id="SSF81593">
    <property type="entry name" value="Nucleotidyltransferase substrate binding subunit/domain"/>
    <property type="match status" value="1"/>
</dbReference>
<dbReference type="RefSeq" id="WP_153760535.1">
    <property type="nucleotide sequence ID" value="NZ_CP045851.1"/>
</dbReference>
<feature type="domain" description="ACT" evidence="8">
    <location>
        <begin position="582"/>
        <end position="660"/>
    </location>
</feature>
<evidence type="ECO:0000259" key="8">
    <source>
        <dbReference type="PROSITE" id="PS51671"/>
    </source>
</evidence>
<evidence type="ECO:0000256" key="1">
    <source>
        <dbReference type="ARBA" id="ARBA00022679"/>
    </source>
</evidence>
<dbReference type="PANTHER" id="PTHR47320:SF1">
    <property type="entry name" value="BIFUNCTIONAL URIDYLYLTRANSFERASE_URIDYLYL-REMOVING ENZYME"/>
    <property type="match status" value="1"/>
</dbReference>
<comment type="caution">
    <text evidence="7">Lacks conserved residue(s) required for the propagation of feature annotation.</text>
</comment>
<comment type="cofactor">
    <cofactor evidence="7">
        <name>Mg(2+)</name>
        <dbReference type="ChEBI" id="CHEBI:18420"/>
    </cofactor>
</comment>
<dbReference type="CDD" id="cd05401">
    <property type="entry name" value="NT_GlnE_GlnD_like"/>
    <property type="match status" value="1"/>
</dbReference>
<dbReference type="Gene3D" id="1.10.3090.10">
    <property type="entry name" value="cca-adding enzyme, domain 2"/>
    <property type="match status" value="1"/>
</dbReference>
<dbReference type="InterPro" id="IPR010043">
    <property type="entry name" value="UTase/UR"/>
</dbReference>
<dbReference type="EC" id="2.7.7.59" evidence="7"/>
<dbReference type="InterPro" id="IPR045865">
    <property type="entry name" value="ACT-like_dom_sf"/>
</dbReference>
<keyword evidence="4 7" id="KW-0378">Hydrolase</keyword>
<comment type="function">
    <text evidence="7">Modifies, by uridylylation and deuridylylation, the PII regulatory proteins (GlnB and homologs), in response to the nitrogen status of the cell that GlnD senses through the glutamine level. Under low glutamine levels, catalyzes the conversion of the PII proteins and UTP to PII-UMP and PPi, while under higher glutamine levels, GlnD hydrolyzes PII-UMP to PII and UMP (deuridylylation). Thus, controls uridylylation state and activity of the PII proteins, and plays an important role in the regulation of nitrogen metabolism.</text>
</comment>
<dbReference type="EMBL" id="CP045851">
    <property type="protein sequence ID" value="QGG96431.1"/>
    <property type="molecule type" value="Genomic_DNA"/>
</dbReference>
<comment type="similarity">
    <text evidence="7">Belongs to the GlnD family.</text>
</comment>
<dbReference type="InterPro" id="IPR002912">
    <property type="entry name" value="ACT_dom"/>
</dbReference>
<feature type="domain" description="ACT" evidence="8">
    <location>
        <begin position="691"/>
        <end position="764"/>
    </location>
</feature>
<evidence type="ECO:0000256" key="5">
    <source>
        <dbReference type="ARBA" id="ARBA00022842"/>
    </source>
</evidence>